<dbReference type="PANTHER" id="PTHR43341:SF12">
    <property type="entry name" value="AMINO ACID TRANSPORTER (EUROFUNG)"/>
    <property type="match status" value="1"/>
</dbReference>
<keyword evidence="3" id="KW-1133">Transmembrane helix</keyword>
<evidence type="ECO:0000313" key="6">
    <source>
        <dbReference type="EMBL" id="KAH7142109.1"/>
    </source>
</evidence>
<feature type="domain" description="Amino acid permease/ SLC12A" evidence="5">
    <location>
        <begin position="283"/>
        <end position="335"/>
    </location>
</feature>
<keyword evidence="7" id="KW-1185">Reference proteome</keyword>
<dbReference type="Proteomes" id="UP000738349">
    <property type="component" value="Unassembled WGS sequence"/>
</dbReference>
<dbReference type="PANTHER" id="PTHR43341">
    <property type="entry name" value="AMINO ACID PERMEASE"/>
    <property type="match status" value="1"/>
</dbReference>
<evidence type="ECO:0000259" key="5">
    <source>
        <dbReference type="Pfam" id="PF00324"/>
    </source>
</evidence>
<evidence type="ECO:0000256" key="3">
    <source>
        <dbReference type="ARBA" id="ARBA00022989"/>
    </source>
</evidence>
<evidence type="ECO:0000313" key="7">
    <source>
        <dbReference type="Proteomes" id="UP000738349"/>
    </source>
</evidence>
<protein>
    <recommendedName>
        <fullName evidence="5">Amino acid permease/ SLC12A domain-containing protein</fullName>
    </recommendedName>
</protein>
<dbReference type="GO" id="GO:0015171">
    <property type="term" value="F:amino acid transmembrane transporter activity"/>
    <property type="evidence" value="ECO:0007669"/>
    <property type="project" value="TreeGrafter"/>
</dbReference>
<gene>
    <name evidence="6" type="ORF">EDB81DRAFT_843544</name>
</gene>
<accession>A0A9P9ER84</accession>
<keyword evidence="4" id="KW-0472">Membrane</keyword>
<dbReference type="AlphaFoldDB" id="A0A9P9ER84"/>
<comment type="subcellular location">
    <subcellularLocation>
        <location evidence="1">Membrane</location>
        <topology evidence="1">Multi-pass membrane protein</topology>
    </subcellularLocation>
</comment>
<dbReference type="InterPro" id="IPR004841">
    <property type="entry name" value="AA-permease/SLC12A_dom"/>
</dbReference>
<organism evidence="6 7">
    <name type="scientific">Dactylonectria macrodidyma</name>
    <dbReference type="NCBI Taxonomy" id="307937"/>
    <lineage>
        <taxon>Eukaryota</taxon>
        <taxon>Fungi</taxon>
        <taxon>Dikarya</taxon>
        <taxon>Ascomycota</taxon>
        <taxon>Pezizomycotina</taxon>
        <taxon>Sordariomycetes</taxon>
        <taxon>Hypocreomycetidae</taxon>
        <taxon>Hypocreales</taxon>
        <taxon>Nectriaceae</taxon>
        <taxon>Dactylonectria</taxon>
    </lineage>
</organism>
<dbReference type="GO" id="GO:0016020">
    <property type="term" value="C:membrane"/>
    <property type="evidence" value="ECO:0007669"/>
    <property type="project" value="UniProtKB-SubCell"/>
</dbReference>
<dbReference type="OrthoDB" id="4161196at2759"/>
<evidence type="ECO:0000256" key="2">
    <source>
        <dbReference type="ARBA" id="ARBA00022692"/>
    </source>
</evidence>
<reference evidence="6" key="1">
    <citation type="journal article" date="2021" name="Nat. Commun.">
        <title>Genetic determinants of endophytism in the Arabidopsis root mycobiome.</title>
        <authorList>
            <person name="Mesny F."/>
            <person name="Miyauchi S."/>
            <person name="Thiergart T."/>
            <person name="Pickel B."/>
            <person name="Atanasova L."/>
            <person name="Karlsson M."/>
            <person name="Huettel B."/>
            <person name="Barry K.W."/>
            <person name="Haridas S."/>
            <person name="Chen C."/>
            <person name="Bauer D."/>
            <person name="Andreopoulos W."/>
            <person name="Pangilinan J."/>
            <person name="LaButti K."/>
            <person name="Riley R."/>
            <person name="Lipzen A."/>
            <person name="Clum A."/>
            <person name="Drula E."/>
            <person name="Henrissat B."/>
            <person name="Kohler A."/>
            <person name="Grigoriev I.V."/>
            <person name="Martin F.M."/>
            <person name="Hacquard S."/>
        </authorList>
    </citation>
    <scope>NUCLEOTIDE SEQUENCE</scope>
    <source>
        <strain evidence="6">MPI-CAGE-AT-0147</strain>
    </source>
</reference>
<proteinExistence type="predicted"/>
<dbReference type="EMBL" id="JAGMUV010000010">
    <property type="protein sequence ID" value="KAH7142109.1"/>
    <property type="molecule type" value="Genomic_DNA"/>
</dbReference>
<name>A0A9P9ER84_9HYPO</name>
<dbReference type="InterPro" id="IPR050524">
    <property type="entry name" value="APC_YAT"/>
</dbReference>
<comment type="caution">
    <text evidence="6">The sequence shown here is derived from an EMBL/GenBank/DDBJ whole genome shotgun (WGS) entry which is preliminary data.</text>
</comment>
<evidence type="ECO:0000256" key="1">
    <source>
        <dbReference type="ARBA" id="ARBA00004141"/>
    </source>
</evidence>
<dbReference type="Pfam" id="PF00324">
    <property type="entry name" value="AA_permease"/>
    <property type="match status" value="1"/>
</dbReference>
<sequence>MFDKKRQSSNGIYGGTRPLSMLVWLGTRYSDGEFAKEFSRLCIGNAPYDTISSDSTASRPYYLLLQDYLMLSHYWGRLMGEEKKGFSYDELPRTFQDAVQSRIMEDVFTHAYCTIAASSARDSLSIGMQGIRGILTCACDFNKDVDEGPLLERAWFTKLKPPPGKQYFIIDPNFPHRLSQSGYHPTVNFIQFLVKKYSTSGLTFESNRDVTIYSLLERMQHALQIDIRYSIFNCYLNRTVPSWSWIAYPGGIDFILDPKLRHMVLRSADLDFNDDGDTLTVKALSGLANLFTWGSICLTHIRFRKAWMRHGHSLDEIPFKAAFGVIGSWFGLVGFVGKKGMELYYIIALVQREFQLR</sequence>
<keyword evidence="2" id="KW-0812">Transmembrane</keyword>
<evidence type="ECO:0000256" key="4">
    <source>
        <dbReference type="ARBA" id="ARBA00023136"/>
    </source>
</evidence>